<accession>A0A2V1DH45</accession>
<evidence type="ECO:0000313" key="2">
    <source>
        <dbReference type="EMBL" id="PVH96933.1"/>
    </source>
</evidence>
<dbReference type="STRING" id="97972.A0A2V1DH45"/>
<evidence type="ECO:0000313" key="3">
    <source>
        <dbReference type="Proteomes" id="UP000244855"/>
    </source>
</evidence>
<reference evidence="2 3" key="1">
    <citation type="journal article" date="2018" name="Sci. Rep.">
        <title>Comparative genomics provides insights into the lifestyle and reveals functional heterogeneity of dark septate endophytic fungi.</title>
        <authorList>
            <person name="Knapp D.G."/>
            <person name="Nemeth J.B."/>
            <person name="Barry K."/>
            <person name="Hainaut M."/>
            <person name="Henrissat B."/>
            <person name="Johnson J."/>
            <person name="Kuo A."/>
            <person name="Lim J.H.P."/>
            <person name="Lipzen A."/>
            <person name="Nolan M."/>
            <person name="Ohm R.A."/>
            <person name="Tamas L."/>
            <person name="Grigoriev I.V."/>
            <person name="Spatafora J.W."/>
            <person name="Nagy L.G."/>
            <person name="Kovacs G.M."/>
        </authorList>
    </citation>
    <scope>NUCLEOTIDE SEQUENCE [LARGE SCALE GENOMIC DNA]</scope>
    <source>
        <strain evidence="2 3">DSE2036</strain>
    </source>
</reference>
<proteinExistence type="predicted"/>
<dbReference type="AlphaFoldDB" id="A0A2V1DH45"/>
<organism evidence="2 3">
    <name type="scientific">Periconia macrospinosa</name>
    <dbReference type="NCBI Taxonomy" id="97972"/>
    <lineage>
        <taxon>Eukaryota</taxon>
        <taxon>Fungi</taxon>
        <taxon>Dikarya</taxon>
        <taxon>Ascomycota</taxon>
        <taxon>Pezizomycotina</taxon>
        <taxon>Dothideomycetes</taxon>
        <taxon>Pleosporomycetidae</taxon>
        <taxon>Pleosporales</taxon>
        <taxon>Massarineae</taxon>
        <taxon>Periconiaceae</taxon>
        <taxon>Periconia</taxon>
    </lineage>
</organism>
<keyword evidence="1" id="KW-0472">Membrane</keyword>
<feature type="transmembrane region" description="Helical" evidence="1">
    <location>
        <begin position="49"/>
        <end position="71"/>
    </location>
</feature>
<feature type="transmembrane region" description="Helical" evidence="1">
    <location>
        <begin position="143"/>
        <end position="165"/>
    </location>
</feature>
<gene>
    <name evidence="2" type="ORF">DM02DRAFT_598400</name>
</gene>
<feature type="transmembrane region" description="Helical" evidence="1">
    <location>
        <begin position="77"/>
        <end position="98"/>
    </location>
</feature>
<keyword evidence="1" id="KW-1133">Transmembrane helix</keyword>
<keyword evidence="1" id="KW-0812">Transmembrane</keyword>
<feature type="transmembrane region" description="Helical" evidence="1">
    <location>
        <begin position="119"/>
        <end position="137"/>
    </location>
</feature>
<dbReference type="OrthoDB" id="3750908at2759"/>
<protein>
    <submittedName>
        <fullName evidence="2">Uncharacterized protein</fullName>
    </submittedName>
</protein>
<evidence type="ECO:0000256" key="1">
    <source>
        <dbReference type="SAM" id="Phobius"/>
    </source>
</evidence>
<dbReference type="EMBL" id="KZ805450">
    <property type="protein sequence ID" value="PVH96933.1"/>
    <property type="molecule type" value="Genomic_DNA"/>
</dbReference>
<name>A0A2V1DH45_9PLEO</name>
<sequence length="172" mass="19347">MTATKDTTAAGGQSFKDRTCPNMRSCWTISYHSYSLRTSDTRTKIRRACMIWILLCRLVISILSIVAHIWGGFLVSVIVGSILTVLGFFFIAWALAVIGDAEGRRKVFGVMIGRWHLDIFLYVVAALHVAMFIGFFFDFRVGLGGTWLAMWLIIWGVAWVCTWPADEAESQV</sequence>
<dbReference type="Proteomes" id="UP000244855">
    <property type="component" value="Unassembled WGS sequence"/>
</dbReference>
<keyword evidence="3" id="KW-1185">Reference proteome</keyword>